<evidence type="ECO:0000313" key="1">
    <source>
        <dbReference type="EMBL" id="KAG6729484.1"/>
    </source>
</evidence>
<dbReference type="PANTHER" id="PTHR35304">
    <property type="entry name" value="OS05G0120300 PROTEIN-RELATED"/>
    <property type="match status" value="1"/>
</dbReference>
<protein>
    <submittedName>
        <fullName evidence="1">Uncharacterized protein</fullName>
    </submittedName>
</protein>
<dbReference type="AlphaFoldDB" id="A0A922FUT7"/>
<name>A0A922FUT7_CARIL</name>
<dbReference type="PANTHER" id="PTHR35304:SF3">
    <property type="entry name" value="CATHEPSIN PROPEPTIDE INHIBITOR DOMAIN-CONTAINING PROTEIN"/>
    <property type="match status" value="1"/>
</dbReference>
<accession>A0A922FUT7</accession>
<organism evidence="1 2">
    <name type="scientific">Carya illinoinensis</name>
    <name type="common">Pecan</name>
    <dbReference type="NCBI Taxonomy" id="32201"/>
    <lineage>
        <taxon>Eukaryota</taxon>
        <taxon>Viridiplantae</taxon>
        <taxon>Streptophyta</taxon>
        <taxon>Embryophyta</taxon>
        <taxon>Tracheophyta</taxon>
        <taxon>Spermatophyta</taxon>
        <taxon>Magnoliopsida</taxon>
        <taxon>eudicotyledons</taxon>
        <taxon>Gunneridae</taxon>
        <taxon>Pentapetalae</taxon>
        <taxon>rosids</taxon>
        <taxon>fabids</taxon>
        <taxon>Fagales</taxon>
        <taxon>Juglandaceae</taxon>
        <taxon>Carya</taxon>
    </lineage>
</organism>
<reference evidence="1" key="1">
    <citation type="submission" date="2021-01" db="EMBL/GenBank/DDBJ databases">
        <authorList>
            <person name="Lovell J.T."/>
            <person name="Bentley N."/>
            <person name="Bhattarai G."/>
            <person name="Jenkins J.W."/>
            <person name="Sreedasyam A."/>
            <person name="Alarcon Y."/>
            <person name="Bock C."/>
            <person name="Boston L."/>
            <person name="Carlson J."/>
            <person name="Cervantes K."/>
            <person name="Clermont K."/>
            <person name="Krom N."/>
            <person name="Kubenka K."/>
            <person name="Mamidi S."/>
            <person name="Mattison C."/>
            <person name="Monteros M."/>
            <person name="Pisani C."/>
            <person name="Plott C."/>
            <person name="Rajasekar S."/>
            <person name="Rhein H.S."/>
            <person name="Rohla C."/>
            <person name="Song M."/>
            <person name="Hilaire R.S."/>
            <person name="Shu S."/>
            <person name="Wells L."/>
            <person name="Wang X."/>
            <person name="Webber J."/>
            <person name="Heerema R.J."/>
            <person name="Klein P."/>
            <person name="Conner P."/>
            <person name="Grauke L."/>
            <person name="Grimwood J."/>
            <person name="Schmutz J."/>
            <person name="Randall J.J."/>
        </authorList>
    </citation>
    <scope>NUCLEOTIDE SEQUENCE</scope>
    <source>
        <tissue evidence="1">Leaf</tissue>
    </source>
</reference>
<dbReference type="EMBL" id="CM031825">
    <property type="protein sequence ID" value="KAG6729484.1"/>
    <property type="molecule type" value="Genomic_DNA"/>
</dbReference>
<evidence type="ECO:0000313" key="2">
    <source>
        <dbReference type="Proteomes" id="UP000811246"/>
    </source>
</evidence>
<proteinExistence type="predicted"/>
<gene>
    <name evidence="1" type="ORF">I3842_01G031300</name>
</gene>
<dbReference type="Proteomes" id="UP000811246">
    <property type="component" value="Chromosome 1"/>
</dbReference>
<comment type="caution">
    <text evidence="1">The sequence shown here is derived from an EMBL/GenBank/DDBJ whole genome shotgun (WGS) entry which is preliminary data.</text>
</comment>
<sequence length="139" mass="16372">MKMNSSCVAGCLDDNAEAPPVKVSSFMKLYKWPESDAEFLIRKVNMEDEEEKSTAIRFPLNSGRSPVYHYHESFASRQRYLRSYTFSRKETVGEKTKRWLKRKKKVAIKAESVQRCRRGYCRFVQVVHKLLGSLCRRRL</sequence>